<keyword evidence="3" id="KW-1185">Reference proteome</keyword>
<name>A0A164Z1J0_9AGAM</name>
<dbReference type="EMBL" id="KV419397">
    <property type="protein sequence ID" value="KZS97443.1"/>
    <property type="molecule type" value="Genomic_DNA"/>
</dbReference>
<dbReference type="PROSITE" id="PS50011">
    <property type="entry name" value="PROTEIN_KINASE_DOM"/>
    <property type="match status" value="1"/>
</dbReference>
<feature type="domain" description="Protein kinase" evidence="1">
    <location>
        <begin position="159"/>
        <end position="455"/>
    </location>
</feature>
<dbReference type="InterPro" id="IPR051681">
    <property type="entry name" value="Ser/Thr_Kinases-Pseudokinases"/>
</dbReference>
<evidence type="ECO:0000313" key="2">
    <source>
        <dbReference type="EMBL" id="KZS97443.1"/>
    </source>
</evidence>
<reference evidence="2 3" key="1">
    <citation type="journal article" date="2016" name="Mol. Biol. Evol.">
        <title>Comparative Genomics of Early-Diverging Mushroom-Forming Fungi Provides Insights into the Origins of Lignocellulose Decay Capabilities.</title>
        <authorList>
            <person name="Nagy L.G."/>
            <person name="Riley R."/>
            <person name="Tritt A."/>
            <person name="Adam C."/>
            <person name="Daum C."/>
            <person name="Floudas D."/>
            <person name="Sun H."/>
            <person name="Yadav J.S."/>
            <person name="Pangilinan J."/>
            <person name="Larsson K.H."/>
            <person name="Matsuura K."/>
            <person name="Barry K."/>
            <person name="Labutti K."/>
            <person name="Kuo R."/>
            <person name="Ohm R.A."/>
            <person name="Bhattacharya S.S."/>
            <person name="Shirouzu T."/>
            <person name="Yoshinaga Y."/>
            <person name="Martin F.M."/>
            <person name="Grigoriev I.V."/>
            <person name="Hibbett D.S."/>
        </authorList>
    </citation>
    <scope>NUCLEOTIDE SEQUENCE [LARGE SCALE GENOMIC DNA]</scope>
    <source>
        <strain evidence="2 3">HHB9708</strain>
    </source>
</reference>
<dbReference type="GO" id="GO:0004674">
    <property type="term" value="F:protein serine/threonine kinase activity"/>
    <property type="evidence" value="ECO:0007669"/>
    <property type="project" value="TreeGrafter"/>
</dbReference>
<dbReference type="Proteomes" id="UP000076722">
    <property type="component" value="Unassembled WGS sequence"/>
</dbReference>
<dbReference type="Pfam" id="PF00069">
    <property type="entry name" value="Pkinase"/>
    <property type="match status" value="1"/>
</dbReference>
<evidence type="ECO:0000259" key="1">
    <source>
        <dbReference type="PROSITE" id="PS50011"/>
    </source>
</evidence>
<organism evidence="2 3">
    <name type="scientific">Sistotremastrum niveocremeum HHB9708</name>
    <dbReference type="NCBI Taxonomy" id="1314777"/>
    <lineage>
        <taxon>Eukaryota</taxon>
        <taxon>Fungi</taxon>
        <taxon>Dikarya</taxon>
        <taxon>Basidiomycota</taxon>
        <taxon>Agaricomycotina</taxon>
        <taxon>Agaricomycetes</taxon>
        <taxon>Sistotremastrales</taxon>
        <taxon>Sistotremastraceae</taxon>
        <taxon>Sertulicium</taxon>
        <taxon>Sertulicium niveocremeum</taxon>
    </lineage>
</organism>
<sequence length="469" mass="53201">MAVAKSAKFAIHILYLSYPTADGGPELTSDYSVTLKWSDGGFISNHHRYTVKFLPLLADPQARVSIYRTMMVKADVSSDITMELIVQDVADERKRWTWSKSLQGAALLGANRQHFDEVVPATPPFGGRHEEIAPVITFRCSVERVHPRNPYRIPLSEDVIEPVRMPNEIFQRYWLARTSDYVINEGIHGALNVLRMTLKEGTDQPMENVLEASGERFLRSLRRARNLRHENIMPLLGYTCDEVSFSLVIRDDGEQFVTLDNLPMWRVPWGIKMGFIIGVAKAVEFLHFEGIVHGCIRPGNVLVGLDNRPLLFDMGALGELQYTSDSRLIDQHNRWMSPQIVQVRQGNGYHWMRTQKSDDIWALACLITMIFSNHIPYHAQTSGKVHKAMLSGMRPYELDQPEVSQFASVLGTFSTIFPELWGTCLGCWGFDPRGRPTAMDVAKETVAAAHMRELLMRLFPEEARAGTLE</sequence>
<dbReference type="Gene3D" id="1.10.510.10">
    <property type="entry name" value="Transferase(Phosphotransferase) domain 1"/>
    <property type="match status" value="1"/>
</dbReference>
<gene>
    <name evidence="2" type="ORF">SISNIDRAFT_450246</name>
</gene>
<protein>
    <submittedName>
        <fullName evidence="2">Kinase-like protein</fullName>
    </submittedName>
</protein>
<dbReference type="STRING" id="1314777.A0A164Z1J0"/>
<dbReference type="GO" id="GO:0005524">
    <property type="term" value="F:ATP binding"/>
    <property type="evidence" value="ECO:0007669"/>
    <property type="project" value="InterPro"/>
</dbReference>
<keyword evidence="2" id="KW-0418">Kinase</keyword>
<evidence type="ECO:0000313" key="3">
    <source>
        <dbReference type="Proteomes" id="UP000076722"/>
    </source>
</evidence>
<dbReference type="SUPFAM" id="SSF56112">
    <property type="entry name" value="Protein kinase-like (PK-like)"/>
    <property type="match status" value="1"/>
</dbReference>
<dbReference type="PANTHER" id="PTHR44329">
    <property type="entry name" value="SERINE/THREONINE-PROTEIN KINASE TNNI3K-RELATED"/>
    <property type="match status" value="1"/>
</dbReference>
<accession>A0A164Z1J0</accession>
<dbReference type="AlphaFoldDB" id="A0A164Z1J0"/>
<keyword evidence="2" id="KW-0808">Transferase</keyword>
<proteinExistence type="predicted"/>
<dbReference type="InterPro" id="IPR011009">
    <property type="entry name" value="Kinase-like_dom_sf"/>
</dbReference>
<dbReference type="InterPro" id="IPR000719">
    <property type="entry name" value="Prot_kinase_dom"/>
</dbReference>